<feature type="region of interest" description="Disordered" evidence="1">
    <location>
        <begin position="37"/>
        <end position="84"/>
    </location>
</feature>
<feature type="compositionally biased region" description="Polar residues" evidence="1">
    <location>
        <begin position="61"/>
        <end position="70"/>
    </location>
</feature>
<reference evidence="3" key="1">
    <citation type="submission" date="2017-12" db="EMBL/GenBank/DDBJ databases">
        <title>Phylogenetic diversity of female urinary microbiome.</title>
        <authorList>
            <person name="Thomas-White K."/>
            <person name="Wolfe A.J."/>
        </authorList>
    </citation>
    <scope>NUCLEOTIDE SEQUENCE [LARGE SCALE GENOMIC DNA]</scope>
    <source>
        <strain evidence="3">UMB0023</strain>
    </source>
</reference>
<proteinExistence type="predicted"/>
<evidence type="ECO:0000313" key="3">
    <source>
        <dbReference type="Proteomes" id="UP000234781"/>
    </source>
</evidence>
<dbReference type="RefSeq" id="WP_101755681.1">
    <property type="nucleotide sequence ID" value="NZ_CP136962.1"/>
</dbReference>
<protein>
    <submittedName>
        <fullName evidence="2">Uncharacterized protein</fullName>
    </submittedName>
</protein>
<gene>
    <name evidence="2" type="ORF">CYJ98_009055</name>
</gene>
<feature type="compositionally biased region" description="Basic residues" evidence="1">
    <location>
        <begin position="41"/>
        <end position="57"/>
    </location>
</feature>
<dbReference type="Proteomes" id="UP000234781">
    <property type="component" value="Chromosome"/>
</dbReference>
<name>A0A9X7F586_NEIPE</name>
<organism evidence="2 3">
    <name type="scientific">Neisseria perflava</name>
    <dbReference type="NCBI Taxonomy" id="33053"/>
    <lineage>
        <taxon>Bacteria</taxon>
        <taxon>Pseudomonadati</taxon>
        <taxon>Pseudomonadota</taxon>
        <taxon>Betaproteobacteria</taxon>
        <taxon>Neisseriales</taxon>
        <taxon>Neisseriaceae</taxon>
        <taxon>Neisseria</taxon>
    </lineage>
</organism>
<evidence type="ECO:0000313" key="2">
    <source>
        <dbReference type="EMBL" id="WOS97711.1"/>
    </source>
</evidence>
<evidence type="ECO:0000256" key="1">
    <source>
        <dbReference type="SAM" id="MobiDB-lite"/>
    </source>
</evidence>
<dbReference type="AlphaFoldDB" id="A0A9X7F586"/>
<dbReference type="EMBL" id="CP136962">
    <property type="protein sequence ID" value="WOS97711.1"/>
    <property type="molecule type" value="Genomic_DNA"/>
</dbReference>
<accession>A0A9X7F586</accession>
<keyword evidence="3" id="KW-1185">Reference proteome</keyword>
<sequence length="152" mass="17433">MAGICKFVFAERQVIGAKLPPVTAILIHKIHITRIKNTSTTKKKRPQPLPNKRKLLPYHRMSNSLPNGSKSYREKKKYSVGDNEGSQYFKELETDLKQAATDGRLSSQDRQQITEQLALKPVLQKHQPNWLTSKREKSIKELLKALQNNSSR</sequence>